<evidence type="ECO:0000259" key="2">
    <source>
        <dbReference type="Pfam" id="PF09084"/>
    </source>
</evidence>
<evidence type="ECO:0000313" key="3">
    <source>
        <dbReference type="EMBL" id="GGF03607.1"/>
    </source>
</evidence>
<dbReference type="PANTHER" id="PTHR31528:SF3">
    <property type="entry name" value="THIAMINE BIOSYNTHESIS PROTEIN HI_0357-RELATED"/>
    <property type="match status" value="1"/>
</dbReference>
<sequence>MSSGTCRRVLASLLLVGLAAAIGRPAHADDKVVIGTDWRAEAEHGGIYQAFAKGIYKQHHLDVEIRQGGPNLNQAQLLAAGRYDFAVSSNSFEPLNFVKNGVPIVAVAAAFQKDPQVLIAHAGSGLDRLEKMKGKPILISAASRENFWQFLKVRYGFTDDQIRPYTFNLAPFLADKSAIMQGYLTSEPYAIELASGEKPLTILLADQGYRSYGAMIAATQATIEKKPDVVQRMVDATILGWISYLNEDPSAANALIKRDNPEMTDAIIAHAIAGMKQYGIVQSGDATTLGVGAMSDARWQEFFAFTAEAGIYPKDLPYRKGYTLRFVNHKLGLAQ</sequence>
<dbReference type="InterPro" id="IPR027939">
    <property type="entry name" value="NMT1/THI5"/>
</dbReference>
<evidence type="ECO:0000256" key="1">
    <source>
        <dbReference type="SAM" id="SignalP"/>
    </source>
</evidence>
<dbReference type="InterPro" id="IPR015168">
    <property type="entry name" value="SsuA/THI5"/>
</dbReference>
<protein>
    <submittedName>
        <fullName evidence="3">ABC transporter substrate-binding protein</fullName>
    </submittedName>
</protein>
<reference evidence="3" key="1">
    <citation type="journal article" date="2014" name="Int. J. Syst. Evol. Microbiol.">
        <title>Complete genome sequence of Corynebacterium casei LMG S-19264T (=DSM 44701T), isolated from a smear-ripened cheese.</title>
        <authorList>
            <consortium name="US DOE Joint Genome Institute (JGI-PGF)"/>
            <person name="Walter F."/>
            <person name="Albersmeier A."/>
            <person name="Kalinowski J."/>
            <person name="Ruckert C."/>
        </authorList>
    </citation>
    <scope>NUCLEOTIDE SEQUENCE</scope>
    <source>
        <strain evidence="3">CGMCC 1.15725</strain>
    </source>
</reference>
<keyword evidence="1" id="KW-0732">Signal</keyword>
<dbReference type="EMBL" id="BMJQ01000001">
    <property type="protein sequence ID" value="GGF03607.1"/>
    <property type="molecule type" value="Genomic_DNA"/>
</dbReference>
<comment type="caution">
    <text evidence="3">The sequence shown here is derived from an EMBL/GenBank/DDBJ whole genome shotgun (WGS) entry which is preliminary data.</text>
</comment>
<dbReference type="RefSeq" id="WP_189042325.1">
    <property type="nucleotide sequence ID" value="NZ_BMJQ01000001.1"/>
</dbReference>
<reference evidence="3" key="2">
    <citation type="submission" date="2020-09" db="EMBL/GenBank/DDBJ databases">
        <authorList>
            <person name="Sun Q."/>
            <person name="Zhou Y."/>
        </authorList>
    </citation>
    <scope>NUCLEOTIDE SEQUENCE</scope>
    <source>
        <strain evidence="3">CGMCC 1.15725</strain>
    </source>
</reference>
<dbReference type="Proteomes" id="UP000646365">
    <property type="component" value="Unassembled WGS sequence"/>
</dbReference>
<proteinExistence type="predicted"/>
<feature type="domain" description="SsuA/THI5-like" evidence="2">
    <location>
        <begin position="42"/>
        <end position="251"/>
    </location>
</feature>
<dbReference type="PANTHER" id="PTHR31528">
    <property type="entry name" value="4-AMINO-5-HYDROXYMETHYL-2-METHYLPYRIMIDINE PHOSPHATE SYNTHASE THI11-RELATED"/>
    <property type="match status" value="1"/>
</dbReference>
<feature type="chain" id="PRO_5035263811" evidence="1">
    <location>
        <begin position="29"/>
        <end position="335"/>
    </location>
</feature>
<gene>
    <name evidence="3" type="ORF">GCM10011611_06360</name>
</gene>
<dbReference type="SUPFAM" id="SSF53850">
    <property type="entry name" value="Periplasmic binding protein-like II"/>
    <property type="match status" value="1"/>
</dbReference>
<dbReference type="GO" id="GO:0009228">
    <property type="term" value="P:thiamine biosynthetic process"/>
    <property type="evidence" value="ECO:0007669"/>
    <property type="project" value="InterPro"/>
</dbReference>
<organism evidence="3 4">
    <name type="scientific">Aliidongia dinghuensis</name>
    <dbReference type="NCBI Taxonomy" id="1867774"/>
    <lineage>
        <taxon>Bacteria</taxon>
        <taxon>Pseudomonadati</taxon>
        <taxon>Pseudomonadota</taxon>
        <taxon>Alphaproteobacteria</taxon>
        <taxon>Rhodospirillales</taxon>
        <taxon>Dongiaceae</taxon>
        <taxon>Aliidongia</taxon>
    </lineage>
</organism>
<feature type="signal peptide" evidence="1">
    <location>
        <begin position="1"/>
        <end position="28"/>
    </location>
</feature>
<dbReference type="Pfam" id="PF09084">
    <property type="entry name" value="NMT1"/>
    <property type="match status" value="1"/>
</dbReference>
<dbReference type="AlphaFoldDB" id="A0A8J2YQT8"/>
<dbReference type="Gene3D" id="3.40.190.10">
    <property type="entry name" value="Periplasmic binding protein-like II"/>
    <property type="match status" value="2"/>
</dbReference>
<keyword evidence="4" id="KW-1185">Reference proteome</keyword>
<name>A0A8J2YQT8_9PROT</name>
<accession>A0A8J2YQT8</accession>
<evidence type="ECO:0000313" key="4">
    <source>
        <dbReference type="Proteomes" id="UP000646365"/>
    </source>
</evidence>